<sequence length="501" mass="57839">MKSYSYHMYENFLAKKSIFWNPQTLILIVSYFLIRLLSFLLVGHNLLQSLIVFIVVLIFATLYYKNQELAWILLISEFLLGGAGHFFEFFGLSMRTMLFITFVLLWFTQTTFNSRTELVGFPKKLIIILSTLLFFTIIAFSNGVINGHGAKAVIQDLMPFSFFILIFPGYHIFKNRGNQDFLVRSLIAFLISSAIFALFTFIIFSSGIEHLQSPFYKWFRDVAMGKITNMGFGFWRIVLPEHLLFVPLTLLTTSLLMRNEKHHKLWWLMLTFAILILILNFSRMYILALIIGFFILKYKHNIKNWLFVSTKFLIIALTLFFSINFLASNGTSIGLELIGLRINSIYKPDIETSSLTRMMLLPPIFELIKQNLVLGSGLGATITFIEPTHYEVITTRHFDWGYLELLAELGLLGFLSFLALIIYIIISLIQKIRLSPDYHDFYIGLFAGLIAMLFMNITAPILFHTVGVMFIVSVIILSAKDHSILEDIVLILYQTFHKLKN</sequence>
<comment type="subcellular location">
    <subcellularLocation>
        <location evidence="1">Membrane</location>
        <topology evidence="1">Multi-pass membrane protein</topology>
    </subcellularLocation>
</comment>
<feature type="transmembrane region" description="Helical" evidence="5">
    <location>
        <begin position="46"/>
        <end position="64"/>
    </location>
</feature>
<keyword evidence="4 5" id="KW-0472">Membrane</keyword>
<dbReference type="EMBL" id="MFPS01000003">
    <property type="protein sequence ID" value="OGH60105.1"/>
    <property type="molecule type" value="Genomic_DNA"/>
</dbReference>
<dbReference type="InterPro" id="IPR051533">
    <property type="entry name" value="WaaL-like"/>
</dbReference>
<feature type="transmembrane region" description="Helical" evidence="5">
    <location>
        <begin position="405"/>
        <end position="426"/>
    </location>
</feature>
<evidence type="ECO:0000313" key="8">
    <source>
        <dbReference type="Proteomes" id="UP000177067"/>
    </source>
</evidence>
<evidence type="ECO:0000259" key="6">
    <source>
        <dbReference type="Pfam" id="PF04932"/>
    </source>
</evidence>
<feature type="transmembrane region" description="Helical" evidence="5">
    <location>
        <begin position="185"/>
        <end position="208"/>
    </location>
</feature>
<feature type="transmembrane region" description="Helical" evidence="5">
    <location>
        <begin position="157"/>
        <end position="173"/>
    </location>
</feature>
<evidence type="ECO:0000256" key="4">
    <source>
        <dbReference type="ARBA" id="ARBA00023136"/>
    </source>
</evidence>
<gene>
    <name evidence="7" type="ORF">A2725_00450</name>
</gene>
<evidence type="ECO:0000313" key="7">
    <source>
        <dbReference type="EMBL" id="OGH60105.1"/>
    </source>
</evidence>
<dbReference type="InterPro" id="IPR007016">
    <property type="entry name" value="O-antigen_ligase-rel_domated"/>
</dbReference>
<feature type="transmembrane region" description="Helical" evidence="5">
    <location>
        <begin position="96"/>
        <end position="113"/>
    </location>
</feature>
<organism evidence="7 8">
    <name type="scientific">Candidatus Magasanikbacteria bacterium RIFCSPHIGHO2_01_FULL_33_34</name>
    <dbReference type="NCBI Taxonomy" id="1798671"/>
    <lineage>
        <taxon>Bacteria</taxon>
        <taxon>Candidatus Magasanikiibacteriota</taxon>
    </lineage>
</organism>
<dbReference type="Proteomes" id="UP000177067">
    <property type="component" value="Unassembled WGS sequence"/>
</dbReference>
<proteinExistence type="predicted"/>
<feature type="transmembrane region" description="Helical" evidence="5">
    <location>
        <begin position="308"/>
        <end position="327"/>
    </location>
</feature>
<feature type="transmembrane region" description="Helical" evidence="5">
    <location>
        <begin position="438"/>
        <end position="455"/>
    </location>
</feature>
<dbReference type="GO" id="GO:0016020">
    <property type="term" value="C:membrane"/>
    <property type="evidence" value="ECO:0007669"/>
    <property type="project" value="UniProtKB-SubCell"/>
</dbReference>
<evidence type="ECO:0000256" key="1">
    <source>
        <dbReference type="ARBA" id="ARBA00004141"/>
    </source>
</evidence>
<dbReference type="Pfam" id="PF04932">
    <property type="entry name" value="Wzy_C"/>
    <property type="match status" value="1"/>
</dbReference>
<protein>
    <recommendedName>
        <fullName evidence="6">O-antigen ligase-related domain-containing protein</fullName>
    </recommendedName>
</protein>
<reference evidence="7 8" key="1">
    <citation type="journal article" date="2016" name="Nat. Commun.">
        <title>Thousands of microbial genomes shed light on interconnected biogeochemical processes in an aquifer system.</title>
        <authorList>
            <person name="Anantharaman K."/>
            <person name="Brown C.T."/>
            <person name="Hug L.A."/>
            <person name="Sharon I."/>
            <person name="Castelle C.J."/>
            <person name="Probst A.J."/>
            <person name="Thomas B.C."/>
            <person name="Singh A."/>
            <person name="Wilkins M.J."/>
            <person name="Karaoz U."/>
            <person name="Brodie E.L."/>
            <person name="Williams K.H."/>
            <person name="Hubbard S.S."/>
            <person name="Banfield J.F."/>
        </authorList>
    </citation>
    <scope>NUCLEOTIDE SEQUENCE [LARGE SCALE GENOMIC DNA]</scope>
</reference>
<dbReference type="PANTHER" id="PTHR37422">
    <property type="entry name" value="TEICHURONIC ACID BIOSYNTHESIS PROTEIN TUAE"/>
    <property type="match status" value="1"/>
</dbReference>
<evidence type="ECO:0000256" key="2">
    <source>
        <dbReference type="ARBA" id="ARBA00022692"/>
    </source>
</evidence>
<feature type="transmembrane region" description="Helical" evidence="5">
    <location>
        <begin position="20"/>
        <end position="40"/>
    </location>
</feature>
<dbReference type="PANTHER" id="PTHR37422:SF17">
    <property type="entry name" value="O-ANTIGEN LIGASE"/>
    <property type="match status" value="1"/>
</dbReference>
<comment type="caution">
    <text evidence="7">The sequence shown here is derived from an EMBL/GenBank/DDBJ whole genome shotgun (WGS) entry which is preliminary data.</text>
</comment>
<evidence type="ECO:0000256" key="3">
    <source>
        <dbReference type="ARBA" id="ARBA00022989"/>
    </source>
</evidence>
<dbReference type="AlphaFoldDB" id="A0A1F6LLB3"/>
<keyword evidence="2 5" id="KW-0812">Transmembrane</keyword>
<accession>A0A1F6LLB3</accession>
<feature type="transmembrane region" description="Helical" evidence="5">
    <location>
        <begin position="265"/>
        <end position="296"/>
    </location>
</feature>
<feature type="transmembrane region" description="Helical" evidence="5">
    <location>
        <begin position="125"/>
        <end position="145"/>
    </location>
</feature>
<feature type="domain" description="O-antigen ligase-related" evidence="6">
    <location>
        <begin position="269"/>
        <end position="418"/>
    </location>
</feature>
<keyword evidence="3 5" id="KW-1133">Transmembrane helix</keyword>
<name>A0A1F6LLB3_9BACT</name>
<evidence type="ECO:0000256" key="5">
    <source>
        <dbReference type="SAM" id="Phobius"/>
    </source>
</evidence>